<evidence type="ECO:0000256" key="3">
    <source>
        <dbReference type="ARBA" id="ARBA00022649"/>
    </source>
</evidence>
<protein>
    <recommendedName>
        <fullName evidence="2">Antitoxin ParD</fullName>
    </recommendedName>
</protein>
<organism evidence="5 6">
    <name type="scientific">Vibrio aerogenes CECT 7868</name>
    <dbReference type="NCBI Taxonomy" id="1216006"/>
    <lineage>
        <taxon>Bacteria</taxon>
        <taxon>Pseudomonadati</taxon>
        <taxon>Pseudomonadota</taxon>
        <taxon>Gammaproteobacteria</taxon>
        <taxon>Vibrionales</taxon>
        <taxon>Vibrionaceae</taxon>
        <taxon>Vibrio</taxon>
    </lineage>
</organism>
<dbReference type="PANTHER" id="PTHR36582">
    <property type="entry name" value="ANTITOXIN PARD"/>
    <property type="match status" value="1"/>
</dbReference>
<dbReference type="AlphaFoldDB" id="A0A1M5VI64"/>
<dbReference type="GO" id="GO:0006355">
    <property type="term" value="P:regulation of DNA-templated transcription"/>
    <property type="evidence" value="ECO:0007669"/>
    <property type="project" value="InterPro"/>
</dbReference>
<evidence type="ECO:0000256" key="2">
    <source>
        <dbReference type="ARBA" id="ARBA00017940"/>
    </source>
</evidence>
<evidence type="ECO:0000256" key="1">
    <source>
        <dbReference type="ARBA" id="ARBA00008580"/>
    </source>
</evidence>
<keyword evidence="6" id="KW-1185">Reference proteome</keyword>
<dbReference type="STRING" id="1216006.VA7868_00400"/>
<name>A0A1M5VI64_9VIBR</name>
<keyword evidence="3" id="KW-1277">Toxin-antitoxin system</keyword>
<dbReference type="InterPro" id="IPR010985">
    <property type="entry name" value="Ribbon_hlx_hlx"/>
</dbReference>
<comment type="function">
    <text evidence="4">Antitoxin component of a type II toxin-antitoxin (TA) system. Neutralizes the effect of toxin ParE.</text>
</comment>
<dbReference type="EMBL" id="FQXZ01000005">
    <property type="protein sequence ID" value="SHH74949.1"/>
    <property type="molecule type" value="Genomic_DNA"/>
</dbReference>
<dbReference type="InterPro" id="IPR022789">
    <property type="entry name" value="ParD"/>
</dbReference>
<dbReference type="RefSeq" id="WP_073602170.1">
    <property type="nucleotide sequence ID" value="NZ_FQXZ01000005.1"/>
</dbReference>
<evidence type="ECO:0000256" key="4">
    <source>
        <dbReference type="ARBA" id="ARBA00037106"/>
    </source>
</evidence>
<dbReference type="OrthoDB" id="9815501at2"/>
<sequence>MNVNLSAVFEDYIRQQLDTGMYNNASEVIREALRLKMQQDEVYQAKLIALRSAANAGLESGEPAPFDVEDLLCEARKRAGV</sequence>
<gene>
    <name evidence="5" type="primary">parD1</name>
    <name evidence="5" type="ORF">VA7868_00400</name>
</gene>
<dbReference type="NCBIfam" id="TIGR02606">
    <property type="entry name" value="antidote_CC2985"/>
    <property type="match status" value="1"/>
</dbReference>
<dbReference type="InterPro" id="IPR038296">
    <property type="entry name" value="ParD_sf"/>
</dbReference>
<comment type="similarity">
    <text evidence="1">Belongs to the ParD antitoxin family.</text>
</comment>
<dbReference type="Pfam" id="PF03693">
    <property type="entry name" value="ParD_antitoxin"/>
    <property type="match status" value="1"/>
</dbReference>
<dbReference type="Proteomes" id="UP000184608">
    <property type="component" value="Unassembled WGS sequence"/>
</dbReference>
<dbReference type="Gene3D" id="6.10.10.120">
    <property type="entry name" value="Antitoxin ParD1-like"/>
    <property type="match status" value="1"/>
</dbReference>
<dbReference type="SUPFAM" id="SSF47598">
    <property type="entry name" value="Ribbon-helix-helix"/>
    <property type="match status" value="1"/>
</dbReference>
<evidence type="ECO:0000313" key="6">
    <source>
        <dbReference type="Proteomes" id="UP000184608"/>
    </source>
</evidence>
<accession>A0A1M5VI64</accession>
<reference evidence="5 6" key="1">
    <citation type="submission" date="2016-11" db="EMBL/GenBank/DDBJ databases">
        <authorList>
            <person name="Jaros S."/>
            <person name="Januszkiewicz K."/>
            <person name="Wedrychowicz H."/>
        </authorList>
    </citation>
    <scope>NUCLEOTIDE SEQUENCE [LARGE SCALE GENOMIC DNA]</scope>
    <source>
        <strain evidence="5 6">CECT 7868</strain>
    </source>
</reference>
<dbReference type="PANTHER" id="PTHR36582:SF2">
    <property type="entry name" value="ANTITOXIN PARD"/>
    <property type="match status" value="1"/>
</dbReference>
<proteinExistence type="inferred from homology"/>
<evidence type="ECO:0000313" key="5">
    <source>
        <dbReference type="EMBL" id="SHH74949.1"/>
    </source>
</evidence>